<dbReference type="EMBL" id="WSRS01000042">
    <property type="protein sequence ID" value="MVX59112.1"/>
    <property type="molecule type" value="Genomic_DNA"/>
</dbReference>
<protein>
    <submittedName>
        <fullName evidence="1">ComC/BlpC family peptide pheromone/bacteriocin</fullName>
    </submittedName>
</protein>
<name>A0A7X3KCP6_9STRE</name>
<dbReference type="RefSeq" id="WP_160332903.1">
    <property type="nucleotide sequence ID" value="NZ_JAOBSU010000004.1"/>
</dbReference>
<proteinExistence type="predicted"/>
<comment type="caution">
    <text evidence="1">The sequence shown here is derived from an EMBL/GenBank/DDBJ whole genome shotgun (WGS) entry which is preliminary data.</text>
</comment>
<accession>A0A7X3KCP6</accession>
<dbReference type="Proteomes" id="UP000461595">
    <property type="component" value="Unassembled WGS sequence"/>
</dbReference>
<dbReference type="InterPro" id="IPR019493">
    <property type="entry name" value="Bacteriocin_IIb_lactacin-rel"/>
</dbReference>
<evidence type="ECO:0000313" key="1">
    <source>
        <dbReference type="EMBL" id="MVX59112.1"/>
    </source>
</evidence>
<evidence type="ECO:0000313" key="2">
    <source>
        <dbReference type="Proteomes" id="UP000461595"/>
    </source>
</evidence>
<dbReference type="Pfam" id="PF10439">
    <property type="entry name" value="Bacteriocin_IIc"/>
    <property type="match status" value="1"/>
</dbReference>
<gene>
    <name evidence="1" type="ORF">E5983_05560</name>
</gene>
<dbReference type="AlphaFoldDB" id="A0A7X3KCP6"/>
<organism evidence="1 2">
    <name type="scientific">Streptococcus danieliae</name>
    <dbReference type="NCBI Taxonomy" id="747656"/>
    <lineage>
        <taxon>Bacteria</taxon>
        <taxon>Bacillati</taxon>
        <taxon>Bacillota</taxon>
        <taxon>Bacilli</taxon>
        <taxon>Lactobacillales</taxon>
        <taxon>Streptococcaceae</taxon>
        <taxon>Streptococcus</taxon>
    </lineage>
</organism>
<sequence>MTDVELIEVIGGNWVQCGLGTVGGALSGAVLGAGAGTVALPVVGTVSGAAAGFWGGGATGAAHFCFNP</sequence>
<reference evidence="1 2" key="1">
    <citation type="submission" date="2019-12" db="EMBL/GenBank/DDBJ databases">
        <title>Microbes associate with the intestines of laboratory mice.</title>
        <authorList>
            <person name="Navarre W."/>
            <person name="Wong E."/>
        </authorList>
    </citation>
    <scope>NUCLEOTIDE SEQUENCE [LARGE SCALE GENOMIC DNA]</scope>
    <source>
        <strain evidence="1 2">NM51_B2-22</strain>
    </source>
</reference>